<dbReference type="GO" id="GO:0004553">
    <property type="term" value="F:hydrolase activity, hydrolyzing O-glycosyl compounds"/>
    <property type="evidence" value="ECO:0007669"/>
    <property type="project" value="InterPro"/>
</dbReference>
<dbReference type="InterPro" id="IPR036962">
    <property type="entry name" value="Glyco_hydro_3_N_sf"/>
</dbReference>
<dbReference type="InterPro" id="IPR001764">
    <property type="entry name" value="Glyco_hydro_3_N"/>
</dbReference>
<dbReference type="Gene3D" id="3.20.20.300">
    <property type="entry name" value="Glycoside hydrolase, family 3, N-terminal domain"/>
    <property type="match status" value="1"/>
</dbReference>
<evidence type="ECO:0000313" key="6">
    <source>
        <dbReference type="Proteomes" id="UP000198815"/>
    </source>
</evidence>
<accession>A0A1H9TGQ5</accession>
<dbReference type="InterPro" id="IPR019800">
    <property type="entry name" value="Glyco_hydro_3_AS"/>
</dbReference>
<dbReference type="GO" id="GO:0009254">
    <property type="term" value="P:peptidoglycan turnover"/>
    <property type="evidence" value="ECO:0007669"/>
    <property type="project" value="TreeGrafter"/>
</dbReference>
<dbReference type="InterPro" id="IPR017853">
    <property type="entry name" value="GH"/>
</dbReference>
<dbReference type="RefSeq" id="WP_091970730.1">
    <property type="nucleotide sequence ID" value="NZ_FOGZ01000023.1"/>
</dbReference>
<evidence type="ECO:0000256" key="1">
    <source>
        <dbReference type="ARBA" id="ARBA00005336"/>
    </source>
</evidence>
<dbReference type="Pfam" id="PF00933">
    <property type="entry name" value="Glyco_hydro_3"/>
    <property type="match status" value="1"/>
</dbReference>
<dbReference type="InterPro" id="IPR050226">
    <property type="entry name" value="NagZ_Beta-hexosaminidase"/>
</dbReference>
<evidence type="ECO:0000256" key="2">
    <source>
        <dbReference type="ARBA" id="ARBA00022801"/>
    </source>
</evidence>
<name>A0A1H9TGQ5_9ACTN</name>
<organism evidence="5 6">
    <name type="scientific">Propionibacterium cyclohexanicum</name>
    <dbReference type="NCBI Taxonomy" id="64702"/>
    <lineage>
        <taxon>Bacteria</taxon>
        <taxon>Bacillati</taxon>
        <taxon>Actinomycetota</taxon>
        <taxon>Actinomycetes</taxon>
        <taxon>Propionibacteriales</taxon>
        <taxon>Propionibacteriaceae</taxon>
        <taxon>Propionibacterium</taxon>
    </lineage>
</organism>
<reference evidence="5 6" key="1">
    <citation type="submission" date="2016-10" db="EMBL/GenBank/DDBJ databases">
        <authorList>
            <person name="de Groot N.N."/>
        </authorList>
    </citation>
    <scope>NUCLEOTIDE SEQUENCE [LARGE SCALE GENOMIC DNA]</scope>
    <source>
        <strain evidence="5 6">DSM 16859</strain>
    </source>
</reference>
<sequence>MSVDTAPAGMYREVLGTLLLGFAGAQLPDWVAALLEDGLAGICLYGDTIGTPDECRRLVAQVRAHKRDAIVAVDEEGGDVTRLHFCTGSPYPGNALLGRLDDLAVTEQIGRDVGAEAIAAGCTLLLAPVADVSTNPLNPVIGVRSFGADPHRVSAHVGAWIRGAHSAGIAVCTKHFPGHGDTTVDSHLGLPRVTRDLDALSTGELISFRAAIAAGTDAMMTAHILLPALDPKAPATMSPRIVGQLLRQDLGFAGVVLSDALDMEGARAGRGIAGAAVRSLAAGVDLLCLGGDNDPALIDEICATASAAVRAGALTIQRIGDAARKVRALQGARPSRDLTWGQAAAAPMPSDRLAAAFEISDRARRWIDEADGRFEFITLEAPVTPAINAVPWGPAASAIPSIQVSSAHAPLPVDGGYVAVVGRDIHRHEDARAFADRAREALGQRVICVEMGMPGPDLGYADIATFGASALVGKVLVELLRGHS</sequence>
<dbReference type="PANTHER" id="PTHR30480">
    <property type="entry name" value="BETA-HEXOSAMINIDASE-RELATED"/>
    <property type="match status" value="1"/>
</dbReference>
<proteinExistence type="inferred from homology"/>
<gene>
    <name evidence="5" type="ORF">SAMN05443377_1234</name>
</gene>
<feature type="domain" description="Glycoside hydrolase family 3 N-terminal" evidence="4">
    <location>
        <begin position="33"/>
        <end position="327"/>
    </location>
</feature>
<dbReference type="PROSITE" id="PS00775">
    <property type="entry name" value="GLYCOSYL_HYDROL_F3"/>
    <property type="match status" value="1"/>
</dbReference>
<dbReference type="PANTHER" id="PTHR30480:SF16">
    <property type="entry name" value="GLYCOSIDE HYDROLASE FAMILY 3 DOMAIN PROTEIN"/>
    <property type="match status" value="1"/>
</dbReference>
<comment type="similarity">
    <text evidence="1">Belongs to the glycosyl hydrolase 3 family.</text>
</comment>
<evidence type="ECO:0000259" key="4">
    <source>
        <dbReference type="Pfam" id="PF00933"/>
    </source>
</evidence>
<keyword evidence="3" id="KW-0326">Glycosidase</keyword>
<dbReference type="AlphaFoldDB" id="A0A1H9TGQ5"/>
<dbReference type="STRING" id="64702.SAMN05443377_1234"/>
<dbReference type="Proteomes" id="UP000198815">
    <property type="component" value="Unassembled WGS sequence"/>
</dbReference>
<dbReference type="SUPFAM" id="SSF51445">
    <property type="entry name" value="(Trans)glycosidases"/>
    <property type="match status" value="1"/>
</dbReference>
<keyword evidence="6" id="KW-1185">Reference proteome</keyword>
<dbReference type="GO" id="GO:0005975">
    <property type="term" value="P:carbohydrate metabolic process"/>
    <property type="evidence" value="ECO:0007669"/>
    <property type="project" value="InterPro"/>
</dbReference>
<keyword evidence="2" id="KW-0378">Hydrolase</keyword>
<dbReference type="EMBL" id="FOGZ01000023">
    <property type="protein sequence ID" value="SER96395.1"/>
    <property type="molecule type" value="Genomic_DNA"/>
</dbReference>
<dbReference type="OrthoDB" id="9805821at2"/>
<protein>
    <submittedName>
        <fullName evidence="5">Beta-N-acetylhexosaminidase</fullName>
    </submittedName>
</protein>
<evidence type="ECO:0000313" key="5">
    <source>
        <dbReference type="EMBL" id="SER96395.1"/>
    </source>
</evidence>
<evidence type="ECO:0000256" key="3">
    <source>
        <dbReference type="ARBA" id="ARBA00023295"/>
    </source>
</evidence>